<name>A0AAJ0H816_9PEZI</name>
<reference evidence="1" key="1">
    <citation type="journal article" date="2023" name="Mol. Phylogenet. Evol.">
        <title>Genome-scale phylogeny and comparative genomics of the fungal order Sordariales.</title>
        <authorList>
            <person name="Hensen N."/>
            <person name="Bonometti L."/>
            <person name="Westerberg I."/>
            <person name="Brannstrom I.O."/>
            <person name="Guillou S."/>
            <person name="Cros-Aarteil S."/>
            <person name="Calhoun S."/>
            <person name="Haridas S."/>
            <person name="Kuo A."/>
            <person name="Mondo S."/>
            <person name="Pangilinan J."/>
            <person name="Riley R."/>
            <person name="LaButti K."/>
            <person name="Andreopoulos B."/>
            <person name="Lipzen A."/>
            <person name="Chen C."/>
            <person name="Yan M."/>
            <person name="Daum C."/>
            <person name="Ng V."/>
            <person name="Clum A."/>
            <person name="Steindorff A."/>
            <person name="Ohm R.A."/>
            <person name="Martin F."/>
            <person name="Silar P."/>
            <person name="Natvig D.O."/>
            <person name="Lalanne C."/>
            <person name="Gautier V."/>
            <person name="Ament-Velasquez S.L."/>
            <person name="Kruys A."/>
            <person name="Hutchinson M.I."/>
            <person name="Powell A.J."/>
            <person name="Barry K."/>
            <person name="Miller A.N."/>
            <person name="Grigoriev I.V."/>
            <person name="Debuchy R."/>
            <person name="Gladieux P."/>
            <person name="Hiltunen Thoren M."/>
            <person name="Johannesson H."/>
        </authorList>
    </citation>
    <scope>NUCLEOTIDE SEQUENCE</scope>
    <source>
        <strain evidence="1">CBS 955.72</strain>
    </source>
</reference>
<protein>
    <submittedName>
        <fullName evidence="1">Uncharacterized protein</fullName>
    </submittedName>
</protein>
<evidence type="ECO:0000313" key="1">
    <source>
        <dbReference type="EMBL" id="KAK3343449.1"/>
    </source>
</evidence>
<keyword evidence="2" id="KW-1185">Reference proteome</keyword>
<sequence>MWGIFRSLTLLTSAQQRDSVNGIYYMINLVKFNRRWEDCLFQMAERSPAGRDIIEMLPPRAVGVTRASQAKTMFCKMLNMKGATWDSLIQASTIPTAMVNVFDLGSILFLKGGVSGPSVPAFRLCYSDGSRDASVR</sequence>
<reference evidence="1" key="2">
    <citation type="submission" date="2023-06" db="EMBL/GenBank/DDBJ databases">
        <authorList>
            <consortium name="Lawrence Berkeley National Laboratory"/>
            <person name="Haridas S."/>
            <person name="Hensen N."/>
            <person name="Bonometti L."/>
            <person name="Westerberg I."/>
            <person name="Brannstrom I.O."/>
            <person name="Guillou S."/>
            <person name="Cros-Aarteil S."/>
            <person name="Calhoun S."/>
            <person name="Kuo A."/>
            <person name="Mondo S."/>
            <person name="Pangilinan J."/>
            <person name="Riley R."/>
            <person name="Labutti K."/>
            <person name="Andreopoulos B."/>
            <person name="Lipzen A."/>
            <person name="Chen C."/>
            <person name="Yanf M."/>
            <person name="Daum C."/>
            <person name="Ng V."/>
            <person name="Clum A."/>
            <person name="Steindorff A."/>
            <person name="Ohm R."/>
            <person name="Martin F."/>
            <person name="Silar P."/>
            <person name="Natvig D."/>
            <person name="Lalanne C."/>
            <person name="Gautier V."/>
            <person name="Ament-Velasquez S.L."/>
            <person name="Kruys A."/>
            <person name="Hutchinson M.I."/>
            <person name="Powell A.J."/>
            <person name="Barry K."/>
            <person name="Miller A.N."/>
            <person name="Grigoriev I.V."/>
            <person name="Debuchy R."/>
            <person name="Gladieux P."/>
            <person name="Thoren M.H."/>
            <person name="Johannesson H."/>
        </authorList>
    </citation>
    <scope>NUCLEOTIDE SEQUENCE</scope>
    <source>
        <strain evidence="1">CBS 955.72</strain>
    </source>
</reference>
<proteinExistence type="predicted"/>
<dbReference type="EMBL" id="JAUIQD010000007">
    <property type="protein sequence ID" value="KAK3343449.1"/>
    <property type="molecule type" value="Genomic_DNA"/>
</dbReference>
<organism evidence="1 2">
    <name type="scientific">Lasiosphaeria hispida</name>
    <dbReference type="NCBI Taxonomy" id="260671"/>
    <lineage>
        <taxon>Eukaryota</taxon>
        <taxon>Fungi</taxon>
        <taxon>Dikarya</taxon>
        <taxon>Ascomycota</taxon>
        <taxon>Pezizomycotina</taxon>
        <taxon>Sordariomycetes</taxon>
        <taxon>Sordariomycetidae</taxon>
        <taxon>Sordariales</taxon>
        <taxon>Lasiosphaeriaceae</taxon>
        <taxon>Lasiosphaeria</taxon>
    </lineage>
</organism>
<accession>A0AAJ0H816</accession>
<dbReference type="Proteomes" id="UP001275084">
    <property type="component" value="Unassembled WGS sequence"/>
</dbReference>
<gene>
    <name evidence="1" type="ORF">B0T25DRAFT_521593</name>
</gene>
<evidence type="ECO:0000313" key="2">
    <source>
        <dbReference type="Proteomes" id="UP001275084"/>
    </source>
</evidence>
<comment type="caution">
    <text evidence="1">The sequence shown here is derived from an EMBL/GenBank/DDBJ whole genome shotgun (WGS) entry which is preliminary data.</text>
</comment>
<dbReference type="AlphaFoldDB" id="A0AAJ0H816"/>